<reference evidence="1 2" key="1">
    <citation type="journal article" date="2016" name="Nat. Commun.">
        <title>Thousands of microbial genomes shed light on interconnected biogeochemical processes in an aquifer system.</title>
        <authorList>
            <person name="Anantharaman K."/>
            <person name="Brown C.T."/>
            <person name="Hug L.A."/>
            <person name="Sharon I."/>
            <person name="Castelle C.J."/>
            <person name="Probst A.J."/>
            <person name="Thomas B.C."/>
            <person name="Singh A."/>
            <person name="Wilkins M.J."/>
            <person name="Karaoz U."/>
            <person name="Brodie E.L."/>
            <person name="Williams K.H."/>
            <person name="Hubbard S.S."/>
            <person name="Banfield J.F."/>
        </authorList>
    </citation>
    <scope>NUCLEOTIDE SEQUENCE [LARGE SCALE GENOMIC DNA]</scope>
</reference>
<gene>
    <name evidence="1" type="ORF">A3G90_03105</name>
</gene>
<name>A0A1F6FGN7_9BACT</name>
<protein>
    <submittedName>
        <fullName evidence="1">Uncharacterized protein</fullName>
    </submittedName>
</protein>
<accession>A0A1F6FGN7</accession>
<organism evidence="1 2">
    <name type="scientific">Candidatus Kaiserbacteria bacterium RIFCSPLOWO2_12_FULL_45_26</name>
    <dbReference type="NCBI Taxonomy" id="1798525"/>
    <lineage>
        <taxon>Bacteria</taxon>
        <taxon>Candidatus Kaiseribacteriota</taxon>
    </lineage>
</organism>
<dbReference type="AlphaFoldDB" id="A0A1F6FGN7"/>
<comment type="caution">
    <text evidence="1">The sequence shown here is derived from an EMBL/GenBank/DDBJ whole genome shotgun (WGS) entry which is preliminary data.</text>
</comment>
<dbReference type="EMBL" id="MFMM01000001">
    <property type="protein sequence ID" value="OGG85026.1"/>
    <property type="molecule type" value="Genomic_DNA"/>
</dbReference>
<sequence length="217" mass="23564">MNRNQIIGGLIAGLLIVYVSASVVVEKRLYDLRLNTDASYEVQEAAVVATAKLLSQGAANEAIAQVVSECPLSEMSRYDDLLSSLDKGLARADLVDLETLFNRCGDTASSRRAGMALLLEKEVSYLTHLSEQKALLGSEVDVQTLTSWQTLSQKEKEISVLFSKLVIAQGEIIKALLNNVAPTEITVENIRASAQKVREDLSVLTGEASALRKTLIK</sequence>
<dbReference type="Proteomes" id="UP000177325">
    <property type="component" value="Unassembled WGS sequence"/>
</dbReference>
<proteinExistence type="predicted"/>
<dbReference type="STRING" id="1798525.A3G90_03105"/>
<evidence type="ECO:0000313" key="1">
    <source>
        <dbReference type="EMBL" id="OGG85026.1"/>
    </source>
</evidence>
<evidence type="ECO:0000313" key="2">
    <source>
        <dbReference type="Proteomes" id="UP000177325"/>
    </source>
</evidence>